<dbReference type="AlphaFoldDB" id="A0A1A9WUP4"/>
<protein>
    <recommendedName>
        <fullName evidence="3">BZIP domain-containing protein</fullName>
    </recommendedName>
</protein>
<sequence length="224" mass="26056">MEPQYRHKKFDIQKNVSPESLSLVISNSDNVKDNESIQDGLENLHNSKKQSHEFKDSTQISLEIYATIKEKQSCSLSDEDILEIANIQPTIRDEHLLKICEYHANMARTFSKKQRSAKDQERRDKNTEACRISRKMTKLRDFITVEKYKTSYEENLRICEELTRTKMYLNTLVLLENTDAQLFGTIPDVFLDFGFRVKTSSFFSGENIQTEPNYANNLVGNVLK</sequence>
<name>A0A1A9WUP4_9MUSC</name>
<proteinExistence type="predicted"/>
<reference evidence="2" key="1">
    <citation type="submission" date="2014-03" db="EMBL/GenBank/DDBJ databases">
        <authorList>
            <person name="Aksoy S."/>
            <person name="Warren W."/>
            <person name="Wilson R.K."/>
        </authorList>
    </citation>
    <scope>NUCLEOTIDE SEQUENCE [LARGE SCALE GENOMIC DNA]</scope>
    <source>
        <strain evidence="2">IAEA</strain>
    </source>
</reference>
<dbReference type="Proteomes" id="UP000091820">
    <property type="component" value="Unassembled WGS sequence"/>
</dbReference>
<keyword evidence="2" id="KW-1185">Reference proteome</keyword>
<reference evidence="1" key="2">
    <citation type="submission" date="2020-05" db="UniProtKB">
        <authorList>
            <consortium name="EnsemblMetazoa"/>
        </authorList>
    </citation>
    <scope>IDENTIFICATION</scope>
    <source>
        <strain evidence="1">IAEA</strain>
    </source>
</reference>
<dbReference type="STRING" id="37001.A0A1A9WUP4"/>
<evidence type="ECO:0000313" key="1">
    <source>
        <dbReference type="EnsemblMetazoa" id="GBRI033030-PA"/>
    </source>
</evidence>
<dbReference type="VEuPathDB" id="VectorBase:GBRI033030"/>
<organism evidence="1 2">
    <name type="scientific">Glossina brevipalpis</name>
    <dbReference type="NCBI Taxonomy" id="37001"/>
    <lineage>
        <taxon>Eukaryota</taxon>
        <taxon>Metazoa</taxon>
        <taxon>Ecdysozoa</taxon>
        <taxon>Arthropoda</taxon>
        <taxon>Hexapoda</taxon>
        <taxon>Insecta</taxon>
        <taxon>Pterygota</taxon>
        <taxon>Neoptera</taxon>
        <taxon>Endopterygota</taxon>
        <taxon>Diptera</taxon>
        <taxon>Brachycera</taxon>
        <taxon>Muscomorpha</taxon>
        <taxon>Hippoboscoidea</taxon>
        <taxon>Glossinidae</taxon>
        <taxon>Glossina</taxon>
    </lineage>
</organism>
<evidence type="ECO:0008006" key="3">
    <source>
        <dbReference type="Google" id="ProtNLM"/>
    </source>
</evidence>
<accession>A0A1A9WUP4</accession>
<evidence type="ECO:0000313" key="2">
    <source>
        <dbReference type="Proteomes" id="UP000091820"/>
    </source>
</evidence>
<dbReference type="EnsemblMetazoa" id="GBRI033030-RA">
    <property type="protein sequence ID" value="GBRI033030-PA"/>
    <property type="gene ID" value="GBRI033030"/>
</dbReference>